<dbReference type="EMBL" id="JAYMYQ010000001">
    <property type="protein sequence ID" value="KAK7360210.1"/>
    <property type="molecule type" value="Genomic_DNA"/>
</dbReference>
<reference evidence="1 2" key="1">
    <citation type="submission" date="2024-01" db="EMBL/GenBank/DDBJ databases">
        <title>The genomes of 5 underutilized Papilionoideae crops provide insights into root nodulation and disease resistanc.</title>
        <authorList>
            <person name="Jiang F."/>
        </authorList>
    </citation>
    <scope>NUCLEOTIDE SEQUENCE [LARGE SCALE GENOMIC DNA]</scope>
    <source>
        <strain evidence="1">LVBAO_FW01</strain>
        <tissue evidence="1">Leaves</tissue>
    </source>
</reference>
<proteinExistence type="predicted"/>
<comment type="caution">
    <text evidence="1">The sequence shown here is derived from an EMBL/GenBank/DDBJ whole genome shotgun (WGS) entry which is preliminary data.</text>
</comment>
<dbReference type="AlphaFoldDB" id="A0AAN9MSK9"/>
<organism evidence="1 2">
    <name type="scientific">Canavalia gladiata</name>
    <name type="common">Sword bean</name>
    <name type="synonym">Dolichos gladiatus</name>
    <dbReference type="NCBI Taxonomy" id="3824"/>
    <lineage>
        <taxon>Eukaryota</taxon>
        <taxon>Viridiplantae</taxon>
        <taxon>Streptophyta</taxon>
        <taxon>Embryophyta</taxon>
        <taxon>Tracheophyta</taxon>
        <taxon>Spermatophyta</taxon>
        <taxon>Magnoliopsida</taxon>
        <taxon>eudicotyledons</taxon>
        <taxon>Gunneridae</taxon>
        <taxon>Pentapetalae</taxon>
        <taxon>rosids</taxon>
        <taxon>fabids</taxon>
        <taxon>Fabales</taxon>
        <taxon>Fabaceae</taxon>
        <taxon>Papilionoideae</taxon>
        <taxon>50 kb inversion clade</taxon>
        <taxon>NPAAA clade</taxon>
        <taxon>indigoferoid/millettioid clade</taxon>
        <taxon>Phaseoleae</taxon>
        <taxon>Canavalia</taxon>
    </lineage>
</organism>
<protein>
    <submittedName>
        <fullName evidence="1">Uncharacterized protein</fullName>
    </submittedName>
</protein>
<dbReference type="Proteomes" id="UP001367508">
    <property type="component" value="Unassembled WGS sequence"/>
</dbReference>
<keyword evidence="2" id="KW-1185">Reference proteome</keyword>
<accession>A0AAN9MSK9</accession>
<evidence type="ECO:0000313" key="1">
    <source>
        <dbReference type="EMBL" id="KAK7360210.1"/>
    </source>
</evidence>
<gene>
    <name evidence="1" type="ORF">VNO77_02192</name>
</gene>
<name>A0AAN9MSK9_CANGL</name>
<sequence>MPQKSQATINYDSDRISFADYRGRMQKRNATRVDAASKFIFRSAVSSENALKSFDSLRRGKRENTRIRFREYSASVLLLSFPL</sequence>
<evidence type="ECO:0000313" key="2">
    <source>
        <dbReference type="Proteomes" id="UP001367508"/>
    </source>
</evidence>